<accession>A0A6L5YAN6</accession>
<evidence type="ECO:0000256" key="3">
    <source>
        <dbReference type="ARBA" id="ARBA00022603"/>
    </source>
</evidence>
<comment type="similarity">
    <text evidence="1 6">Belongs to the methyltransferase superfamily. RsmH family.</text>
</comment>
<dbReference type="Gene3D" id="3.40.50.150">
    <property type="entry name" value="Vaccinia Virus protein VP39"/>
    <property type="match status" value="1"/>
</dbReference>
<keyword evidence="6" id="KW-0963">Cytoplasm</keyword>
<name>A0A6L5YAN6_9BACT</name>
<feature type="binding site" evidence="6">
    <location>
        <position position="107"/>
    </location>
    <ligand>
        <name>S-adenosyl-L-methionine</name>
        <dbReference type="ChEBI" id="CHEBI:59789"/>
    </ligand>
</feature>
<comment type="caution">
    <text evidence="8">The sequence shown here is derived from an EMBL/GenBank/DDBJ whole genome shotgun (WGS) entry which is preliminary data.</text>
</comment>
<dbReference type="Proteomes" id="UP000473699">
    <property type="component" value="Unassembled WGS sequence"/>
</dbReference>
<dbReference type="GO" id="GO:0070475">
    <property type="term" value="P:rRNA base methylation"/>
    <property type="evidence" value="ECO:0007669"/>
    <property type="project" value="UniProtKB-UniRule"/>
</dbReference>
<dbReference type="PIRSF" id="PIRSF004486">
    <property type="entry name" value="MraW"/>
    <property type="match status" value="1"/>
</dbReference>
<dbReference type="Gene3D" id="1.10.150.170">
    <property type="entry name" value="Putative methyltransferase TM0872, insert domain"/>
    <property type="match status" value="1"/>
</dbReference>
<dbReference type="NCBIfam" id="TIGR00006">
    <property type="entry name" value="16S rRNA (cytosine(1402)-N(4))-methyltransferase RsmH"/>
    <property type="match status" value="1"/>
</dbReference>
<protein>
    <recommendedName>
        <fullName evidence="6">Ribosomal RNA small subunit methyltransferase H</fullName>
        <ecNumber evidence="6">2.1.1.199</ecNumber>
    </recommendedName>
    <alternativeName>
        <fullName evidence="6">16S rRNA m(4)C1402 methyltransferase</fullName>
    </alternativeName>
    <alternativeName>
        <fullName evidence="6">rRNA (cytosine-N(4)-)-methyltransferase RsmH</fullName>
    </alternativeName>
</protein>
<dbReference type="InterPro" id="IPR029063">
    <property type="entry name" value="SAM-dependent_MTases_sf"/>
</dbReference>
<feature type="binding site" evidence="6">
    <location>
        <position position="79"/>
    </location>
    <ligand>
        <name>S-adenosyl-L-methionine</name>
        <dbReference type="ChEBI" id="CHEBI:59789"/>
    </ligand>
</feature>
<dbReference type="PANTHER" id="PTHR11265:SF0">
    <property type="entry name" value="12S RRNA N4-METHYLCYTIDINE METHYLTRANSFERASE"/>
    <property type="match status" value="1"/>
</dbReference>
<evidence type="ECO:0000256" key="6">
    <source>
        <dbReference type="HAMAP-Rule" id="MF_01007"/>
    </source>
</evidence>
<sequence length="313" mass="35513">MEFEHVPVLLTKVVESMDLKADALIVDGTLGLGGYSEAFLKRSPRWRVIGIDRDERARDIARQRLAPFGERFLALDGDFRNMRELCASVEIQTVDCVVLDLGVSNMQLADSQRGFSFREDGPLDMRMNPAGGARAASELVNELSRESLTDIFRKYGEERFAWSIAGEIVKERLKRPIATTAELVDVIRRGIPAPVMRKMNGHPARKVFQALRIAVNDELGALERGLSEAFSLLVEEGRLLVVTYHSLEDRIVKRRFKEWNEEGKGVLEPRKGQVPDDEEVERNPKSRSARLRGFLKKNMSNKVKGRIGPWRRV</sequence>
<comment type="catalytic activity">
    <reaction evidence="6">
        <text>cytidine(1402) in 16S rRNA + S-adenosyl-L-methionine = N(4)-methylcytidine(1402) in 16S rRNA + S-adenosyl-L-homocysteine + H(+)</text>
        <dbReference type="Rhea" id="RHEA:42928"/>
        <dbReference type="Rhea" id="RHEA-COMP:10286"/>
        <dbReference type="Rhea" id="RHEA-COMP:10287"/>
        <dbReference type="ChEBI" id="CHEBI:15378"/>
        <dbReference type="ChEBI" id="CHEBI:57856"/>
        <dbReference type="ChEBI" id="CHEBI:59789"/>
        <dbReference type="ChEBI" id="CHEBI:74506"/>
        <dbReference type="ChEBI" id="CHEBI:82748"/>
        <dbReference type="EC" id="2.1.1.199"/>
    </reaction>
</comment>
<proteinExistence type="inferred from homology"/>
<feature type="binding site" evidence="6">
    <location>
        <position position="100"/>
    </location>
    <ligand>
        <name>S-adenosyl-L-methionine</name>
        <dbReference type="ChEBI" id="CHEBI:59789"/>
    </ligand>
</feature>
<evidence type="ECO:0000313" key="9">
    <source>
        <dbReference type="Proteomes" id="UP000473699"/>
    </source>
</evidence>
<evidence type="ECO:0000256" key="1">
    <source>
        <dbReference type="ARBA" id="ARBA00010396"/>
    </source>
</evidence>
<dbReference type="PANTHER" id="PTHR11265">
    <property type="entry name" value="S-ADENOSYL-METHYLTRANSFERASE MRAW"/>
    <property type="match status" value="1"/>
</dbReference>
<dbReference type="GO" id="GO:0005737">
    <property type="term" value="C:cytoplasm"/>
    <property type="evidence" value="ECO:0007669"/>
    <property type="project" value="UniProtKB-SubCell"/>
</dbReference>
<dbReference type="SUPFAM" id="SSF53335">
    <property type="entry name" value="S-adenosyl-L-methionine-dependent methyltransferases"/>
    <property type="match status" value="1"/>
</dbReference>
<keyword evidence="2 6" id="KW-0698">rRNA processing</keyword>
<dbReference type="InterPro" id="IPR002903">
    <property type="entry name" value="RsmH"/>
</dbReference>
<feature type="region of interest" description="Disordered" evidence="7">
    <location>
        <begin position="267"/>
        <end position="289"/>
    </location>
</feature>
<dbReference type="EMBL" id="VUNH01000003">
    <property type="protein sequence ID" value="MST55205.1"/>
    <property type="molecule type" value="Genomic_DNA"/>
</dbReference>
<dbReference type="EC" id="2.1.1.199" evidence="6"/>
<evidence type="ECO:0000256" key="4">
    <source>
        <dbReference type="ARBA" id="ARBA00022679"/>
    </source>
</evidence>
<keyword evidence="9" id="KW-1185">Reference proteome</keyword>
<comment type="subcellular location">
    <subcellularLocation>
        <location evidence="6">Cytoplasm</location>
    </subcellularLocation>
</comment>
<dbReference type="SUPFAM" id="SSF81799">
    <property type="entry name" value="Putative methyltransferase TM0872, insert domain"/>
    <property type="match status" value="1"/>
</dbReference>
<evidence type="ECO:0000256" key="5">
    <source>
        <dbReference type="ARBA" id="ARBA00022691"/>
    </source>
</evidence>
<keyword evidence="3 6" id="KW-0489">Methyltransferase</keyword>
<comment type="function">
    <text evidence="6">Specifically methylates the N4 position of cytidine in position 1402 (C1402) of 16S rRNA.</text>
</comment>
<reference evidence="8 9" key="1">
    <citation type="submission" date="2019-08" db="EMBL/GenBank/DDBJ databases">
        <title>In-depth cultivation of the pig gut microbiome towards novel bacterial diversity and tailored functional studies.</title>
        <authorList>
            <person name="Wylensek D."/>
            <person name="Hitch T.C.A."/>
            <person name="Clavel T."/>
        </authorList>
    </citation>
    <scope>NUCLEOTIDE SEQUENCE [LARGE SCALE GENOMIC DNA]</scope>
    <source>
        <strain evidence="8 9">SM-530-WT-4B</strain>
    </source>
</reference>
<keyword evidence="4 6" id="KW-0808">Transferase</keyword>
<feature type="binding site" evidence="6">
    <location>
        <begin position="33"/>
        <end position="35"/>
    </location>
    <ligand>
        <name>S-adenosyl-L-methionine</name>
        <dbReference type="ChEBI" id="CHEBI:59789"/>
    </ligand>
</feature>
<evidence type="ECO:0000256" key="7">
    <source>
        <dbReference type="SAM" id="MobiDB-lite"/>
    </source>
</evidence>
<organism evidence="8 9">
    <name type="scientific">Pyramidobacter porci</name>
    <dbReference type="NCBI Taxonomy" id="2605789"/>
    <lineage>
        <taxon>Bacteria</taxon>
        <taxon>Thermotogati</taxon>
        <taxon>Synergistota</taxon>
        <taxon>Synergistia</taxon>
        <taxon>Synergistales</taxon>
        <taxon>Dethiosulfovibrionaceae</taxon>
        <taxon>Pyramidobacter</taxon>
    </lineage>
</organism>
<dbReference type="InterPro" id="IPR023397">
    <property type="entry name" value="SAM-dep_MeTrfase_MraW_recog"/>
</dbReference>
<gene>
    <name evidence="6 8" type="primary">rsmH</name>
    <name evidence="8" type="ORF">FYJ74_04005</name>
</gene>
<dbReference type="Pfam" id="PF01795">
    <property type="entry name" value="Methyltransf_5"/>
    <property type="match status" value="1"/>
</dbReference>
<dbReference type="RefSeq" id="WP_154528304.1">
    <property type="nucleotide sequence ID" value="NZ_VUNH01000003.1"/>
</dbReference>
<evidence type="ECO:0000313" key="8">
    <source>
        <dbReference type="EMBL" id="MST55205.1"/>
    </source>
</evidence>
<dbReference type="HAMAP" id="MF_01007">
    <property type="entry name" value="16SrRNA_methyltr_H"/>
    <property type="match status" value="1"/>
</dbReference>
<evidence type="ECO:0000256" key="2">
    <source>
        <dbReference type="ARBA" id="ARBA00022552"/>
    </source>
</evidence>
<keyword evidence="5 6" id="KW-0949">S-adenosyl-L-methionine</keyword>
<dbReference type="AlphaFoldDB" id="A0A6L5YAN6"/>
<dbReference type="GO" id="GO:0071424">
    <property type="term" value="F:rRNA (cytosine-N4-)-methyltransferase activity"/>
    <property type="evidence" value="ECO:0007669"/>
    <property type="project" value="UniProtKB-UniRule"/>
</dbReference>
<feature type="binding site" evidence="6">
    <location>
        <position position="52"/>
    </location>
    <ligand>
        <name>S-adenosyl-L-methionine</name>
        <dbReference type="ChEBI" id="CHEBI:59789"/>
    </ligand>
</feature>